<organism evidence="1">
    <name type="scientific">Graphocephala atropunctata</name>
    <dbReference type="NCBI Taxonomy" id="36148"/>
    <lineage>
        <taxon>Eukaryota</taxon>
        <taxon>Metazoa</taxon>
        <taxon>Ecdysozoa</taxon>
        <taxon>Arthropoda</taxon>
        <taxon>Hexapoda</taxon>
        <taxon>Insecta</taxon>
        <taxon>Pterygota</taxon>
        <taxon>Neoptera</taxon>
        <taxon>Paraneoptera</taxon>
        <taxon>Hemiptera</taxon>
        <taxon>Auchenorrhyncha</taxon>
        <taxon>Membracoidea</taxon>
        <taxon>Cicadellidae</taxon>
        <taxon>Cicadellinae</taxon>
        <taxon>Cicadellini</taxon>
        <taxon>Graphocephala</taxon>
    </lineage>
</organism>
<gene>
    <name evidence="1" type="ORF">g.45131</name>
</gene>
<evidence type="ECO:0000313" key="1">
    <source>
        <dbReference type="EMBL" id="JAT29075.1"/>
    </source>
</evidence>
<dbReference type="EMBL" id="GEBQ01010902">
    <property type="protein sequence ID" value="JAT29075.1"/>
    <property type="molecule type" value="Transcribed_RNA"/>
</dbReference>
<feature type="non-terminal residue" evidence="1">
    <location>
        <position position="1"/>
    </location>
</feature>
<dbReference type="AlphaFoldDB" id="A0A1B6LZL0"/>
<proteinExistence type="predicted"/>
<accession>A0A1B6LZL0</accession>
<feature type="non-terminal residue" evidence="1">
    <location>
        <position position="137"/>
    </location>
</feature>
<sequence length="137" mass="14728">VSINNESMTNCTIQDLLNTINVPIPDTLLQAQILPQDKVMDGSEAHWDGSEHIGSEPGEILSVGAEVDVGESVELRLHPEMDVSQKDTDTANGEPLFREGLLAVCTGCGYTSVDFNSCQRCGRKLPPDCKAVSEGLN</sequence>
<protein>
    <submittedName>
        <fullName evidence="1">Uncharacterized protein</fullName>
    </submittedName>
</protein>
<reference evidence="1" key="1">
    <citation type="submission" date="2015-11" db="EMBL/GenBank/DDBJ databases">
        <title>De novo transcriptome assembly of four potential Pierce s Disease insect vectors from Arizona vineyards.</title>
        <authorList>
            <person name="Tassone E.E."/>
        </authorList>
    </citation>
    <scope>NUCLEOTIDE SEQUENCE</scope>
</reference>
<name>A0A1B6LZL0_9HEMI</name>